<accession>A0A133VR35</accession>
<evidence type="ECO:0000313" key="3">
    <source>
        <dbReference type="Proteomes" id="UP000070248"/>
    </source>
</evidence>
<evidence type="ECO:0000256" key="1">
    <source>
        <dbReference type="SAM" id="MobiDB-lite"/>
    </source>
</evidence>
<dbReference type="Proteomes" id="UP000070248">
    <property type="component" value="Unassembled WGS sequence"/>
</dbReference>
<keyword evidence="3" id="KW-1185">Reference proteome</keyword>
<sequence>MFGAAPYLEMEFGLEPREAEDALVKWMKSFEKEPETEPVEDVDTGEPEAEETAEEFLESVDRGEEGTRTRFESCPEFSPAEYVTYAYHEKDAKYYRVDRFTDKRAYFSKDSNKKFAPKTSIGHYNVIGIKSE</sequence>
<feature type="compositionally biased region" description="Acidic residues" evidence="1">
    <location>
        <begin position="36"/>
        <end position="49"/>
    </location>
</feature>
<dbReference type="AlphaFoldDB" id="A0A133VR35"/>
<feature type="region of interest" description="Disordered" evidence="1">
    <location>
        <begin position="30"/>
        <end position="49"/>
    </location>
</feature>
<evidence type="ECO:0000313" key="2">
    <source>
        <dbReference type="EMBL" id="KXB08919.1"/>
    </source>
</evidence>
<gene>
    <name evidence="2" type="ORF">AKJ59_00180</name>
</gene>
<reference evidence="2 3" key="1">
    <citation type="journal article" date="2016" name="Sci. Rep.">
        <title>Metabolic traits of an uncultured archaeal lineage -MSBL1- from brine pools of the Red Sea.</title>
        <authorList>
            <person name="Mwirichia R."/>
            <person name="Alam I."/>
            <person name="Rashid M."/>
            <person name="Vinu M."/>
            <person name="Ba-Alawi W."/>
            <person name="Anthony Kamau A."/>
            <person name="Kamanda Ngugi D."/>
            <person name="Goker M."/>
            <person name="Klenk H.P."/>
            <person name="Bajic V."/>
            <person name="Stingl U."/>
        </authorList>
    </citation>
    <scope>NUCLEOTIDE SEQUENCE [LARGE SCALE GENOMIC DNA]</scope>
    <source>
        <strain evidence="2">SCGC-AAA385M02</strain>
    </source>
</reference>
<comment type="caution">
    <text evidence="2">The sequence shown here is derived from an EMBL/GenBank/DDBJ whole genome shotgun (WGS) entry which is preliminary data.</text>
</comment>
<organism evidence="2 3">
    <name type="scientific">candidate division MSBL1 archaeon SCGC-AAA385M02</name>
    <dbReference type="NCBI Taxonomy" id="1698287"/>
    <lineage>
        <taxon>Archaea</taxon>
        <taxon>Methanobacteriati</taxon>
        <taxon>Methanobacteriota</taxon>
        <taxon>candidate division MSBL1</taxon>
    </lineage>
</organism>
<protein>
    <submittedName>
        <fullName evidence="2">Uncharacterized protein</fullName>
    </submittedName>
</protein>
<dbReference type="EMBL" id="LHYL01000002">
    <property type="protein sequence ID" value="KXB08919.1"/>
    <property type="molecule type" value="Genomic_DNA"/>
</dbReference>
<name>A0A133VR35_9EURY</name>
<proteinExistence type="predicted"/>